<dbReference type="PIRSF" id="PIRSF000390">
    <property type="entry name" value="PLP_StrS"/>
    <property type="match status" value="1"/>
</dbReference>
<dbReference type="SUPFAM" id="SSF53383">
    <property type="entry name" value="PLP-dependent transferases"/>
    <property type="match status" value="1"/>
</dbReference>
<evidence type="ECO:0000313" key="4">
    <source>
        <dbReference type="EMBL" id="GAA4318123.1"/>
    </source>
</evidence>
<dbReference type="EMBL" id="BAABFN010000021">
    <property type="protein sequence ID" value="GAA4318123.1"/>
    <property type="molecule type" value="Genomic_DNA"/>
</dbReference>
<dbReference type="InterPro" id="IPR000653">
    <property type="entry name" value="DegT/StrS_aminotransferase"/>
</dbReference>
<evidence type="ECO:0000256" key="1">
    <source>
        <dbReference type="ARBA" id="ARBA00022898"/>
    </source>
</evidence>
<dbReference type="PANTHER" id="PTHR30244">
    <property type="entry name" value="TRANSAMINASE"/>
    <property type="match status" value="1"/>
</dbReference>
<dbReference type="InterPro" id="IPR015424">
    <property type="entry name" value="PyrdxlP-dep_Trfase"/>
</dbReference>
<name>A0ABP8G6P0_9BACT</name>
<evidence type="ECO:0000256" key="2">
    <source>
        <dbReference type="ARBA" id="ARBA00037999"/>
    </source>
</evidence>
<keyword evidence="5" id="KW-1185">Reference proteome</keyword>
<dbReference type="Pfam" id="PF01041">
    <property type="entry name" value="DegT_DnrJ_EryC1"/>
    <property type="match status" value="1"/>
</dbReference>
<proteinExistence type="inferred from homology"/>
<dbReference type="Gene3D" id="3.40.640.10">
    <property type="entry name" value="Type I PLP-dependent aspartate aminotransferase-like (Major domain)"/>
    <property type="match status" value="1"/>
</dbReference>
<evidence type="ECO:0000313" key="5">
    <source>
        <dbReference type="Proteomes" id="UP001501207"/>
    </source>
</evidence>
<comment type="similarity">
    <text evidence="2 3">Belongs to the DegT/DnrJ/EryC1 family.</text>
</comment>
<evidence type="ECO:0000256" key="3">
    <source>
        <dbReference type="RuleBase" id="RU004508"/>
    </source>
</evidence>
<dbReference type="GO" id="GO:0008483">
    <property type="term" value="F:transaminase activity"/>
    <property type="evidence" value="ECO:0007669"/>
    <property type="project" value="UniProtKB-KW"/>
</dbReference>
<protein>
    <submittedName>
        <fullName evidence="4">DegT/DnrJ/EryC1/StrS family aminotransferase</fullName>
    </submittedName>
</protein>
<keyword evidence="4" id="KW-0808">Transferase</keyword>
<comment type="caution">
    <text evidence="4">The sequence shown here is derived from an EMBL/GenBank/DDBJ whole genome shotgun (WGS) entry which is preliminary data.</text>
</comment>
<dbReference type="Gene3D" id="3.90.1150.10">
    <property type="entry name" value="Aspartate Aminotransferase, domain 1"/>
    <property type="match status" value="1"/>
</dbReference>
<dbReference type="CDD" id="cd00616">
    <property type="entry name" value="AHBA_syn"/>
    <property type="match status" value="1"/>
</dbReference>
<dbReference type="InterPro" id="IPR015422">
    <property type="entry name" value="PyrdxlP-dep_Trfase_small"/>
</dbReference>
<dbReference type="PANTHER" id="PTHR30244:SF36">
    <property type="entry name" value="3-OXO-GLUCOSE-6-PHOSPHATE:GLUTAMATE AMINOTRANSFERASE"/>
    <property type="match status" value="1"/>
</dbReference>
<dbReference type="InterPro" id="IPR015421">
    <property type="entry name" value="PyrdxlP-dep_Trfase_major"/>
</dbReference>
<keyword evidence="1 3" id="KW-0663">Pyridoxal phosphate</keyword>
<sequence length="362" mass="41068">MIPYENLRLVNQRFFADYKARFDAVLEGGWYILGNEVKRFEEAYAAYHHAKHCVGVANGLEALQLSLEAFGFERGTSEVIVPSNTYIATILAIVQCGLRPVLVEPDISTYNIDPDRIVEAITPRTRAVMVVHLYGKCCAMDKIGALCEQYDLRLIEDCAQSHGARFKGRLSGTFGDFGAFSFYPTKNLGALGDAGAVLCEDDALAATLRRLRNYGSDVKYYNELPGFNSRLDEVQAAFLSVKLPYLEAINRHKRTLAGIYLEQLKDDFIKPQVDPDYFDVYHIFNVRHPRRDALKKYLLEHEIGADIHYPIPPHRQKAMQGIIADQSYPVSEEIHRTTLSLPCSYAHSEEDIYRVVEVMNKF</sequence>
<organism evidence="4 5">
    <name type="scientific">Compostibacter hankyongensis</name>
    <dbReference type="NCBI Taxonomy" id="1007089"/>
    <lineage>
        <taxon>Bacteria</taxon>
        <taxon>Pseudomonadati</taxon>
        <taxon>Bacteroidota</taxon>
        <taxon>Chitinophagia</taxon>
        <taxon>Chitinophagales</taxon>
        <taxon>Chitinophagaceae</taxon>
        <taxon>Compostibacter</taxon>
    </lineage>
</organism>
<dbReference type="Proteomes" id="UP001501207">
    <property type="component" value="Unassembled WGS sequence"/>
</dbReference>
<accession>A0ABP8G6P0</accession>
<keyword evidence="4" id="KW-0032">Aminotransferase</keyword>
<reference evidence="5" key="1">
    <citation type="journal article" date="2019" name="Int. J. Syst. Evol. Microbiol.">
        <title>The Global Catalogue of Microorganisms (GCM) 10K type strain sequencing project: providing services to taxonomists for standard genome sequencing and annotation.</title>
        <authorList>
            <consortium name="The Broad Institute Genomics Platform"/>
            <consortium name="The Broad Institute Genome Sequencing Center for Infectious Disease"/>
            <person name="Wu L."/>
            <person name="Ma J."/>
        </authorList>
    </citation>
    <scope>NUCLEOTIDE SEQUENCE [LARGE SCALE GENOMIC DNA]</scope>
    <source>
        <strain evidence="5">JCM 17664</strain>
    </source>
</reference>
<gene>
    <name evidence="4" type="ORF">GCM10023143_30640</name>
</gene>
<dbReference type="RefSeq" id="WP_344980945.1">
    <property type="nucleotide sequence ID" value="NZ_BAABFN010000021.1"/>
</dbReference>